<keyword evidence="9" id="KW-0368">Histidine biosynthesis</keyword>
<comment type="subunit">
    <text evidence="4 9">Homodimer.</text>
</comment>
<dbReference type="CDD" id="cd00609">
    <property type="entry name" value="AAT_like"/>
    <property type="match status" value="1"/>
</dbReference>
<keyword evidence="9" id="KW-0028">Amino-acid biosynthesis</keyword>
<evidence type="ECO:0000256" key="6">
    <source>
        <dbReference type="ARBA" id="ARBA00022679"/>
    </source>
</evidence>
<keyword evidence="12" id="KW-1185">Reference proteome</keyword>
<evidence type="ECO:0000256" key="9">
    <source>
        <dbReference type="HAMAP-Rule" id="MF_01023"/>
    </source>
</evidence>
<comment type="pathway">
    <text evidence="2 9">Amino-acid biosynthesis; L-histidine biosynthesis; L-histidine from 5-phospho-alpha-D-ribose 1-diphosphate: step 7/9.</text>
</comment>
<comment type="cofactor">
    <cofactor evidence="1 9">
        <name>pyridoxal 5'-phosphate</name>
        <dbReference type="ChEBI" id="CHEBI:597326"/>
    </cofactor>
</comment>
<comment type="similarity">
    <text evidence="3 9">Belongs to the class-II pyridoxal-phosphate-dependent aminotransferase family. Histidinol-phosphate aminotransferase subfamily.</text>
</comment>
<feature type="modified residue" description="N6-(pyridoxal phosphate)lysine" evidence="9">
    <location>
        <position position="237"/>
    </location>
</feature>
<dbReference type="InterPro" id="IPR015422">
    <property type="entry name" value="PyrdxlP-dep_Trfase_small"/>
</dbReference>
<dbReference type="InterPro" id="IPR005861">
    <property type="entry name" value="HisP_aminotrans"/>
</dbReference>
<evidence type="ECO:0000256" key="2">
    <source>
        <dbReference type="ARBA" id="ARBA00005011"/>
    </source>
</evidence>
<dbReference type="SUPFAM" id="SSF53383">
    <property type="entry name" value="PLP-dependent transferases"/>
    <property type="match status" value="1"/>
</dbReference>
<protein>
    <recommendedName>
        <fullName evidence="9">Histidinol-phosphate aminotransferase</fullName>
        <ecNumber evidence="9">2.6.1.9</ecNumber>
    </recommendedName>
    <alternativeName>
        <fullName evidence="9">Imidazole acetol-phosphate transaminase</fullName>
    </alternativeName>
</protein>
<reference evidence="11 12" key="1">
    <citation type="submission" date="2016-10" db="EMBL/GenBank/DDBJ databases">
        <authorList>
            <person name="de Groot N.N."/>
        </authorList>
    </citation>
    <scope>NUCLEOTIDE SEQUENCE [LARGE SCALE GENOMIC DNA]</scope>
    <source>
        <strain evidence="11 12">DSM 21228</strain>
    </source>
</reference>
<evidence type="ECO:0000313" key="12">
    <source>
        <dbReference type="Proteomes" id="UP000199397"/>
    </source>
</evidence>
<dbReference type="PANTHER" id="PTHR43643">
    <property type="entry name" value="HISTIDINOL-PHOSPHATE AMINOTRANSFERASE 2"/>
    <property type="match status" value="1"/>
</dbReference>
<dbReference type="GO" id="GO:0004400">
    <property type="term" value="F:histidinol-phosphate transaminase activity"/>
    <property type="evidence" value="ECO:0007669"/>
    <property type="project" value="UniProtKB-UniRule"/>
</dbReference>
<dbReference type="NCBIfam" id="TIGR01141">
    <property type="entry name" value="hisC"/>
    <property type="match status" value="1"/>
</dbReference>
<evidence type="ECO:0000313" key="11">
    <source>
        <dbReference type="EMBL" id="SEA29607.1"/>
    </source>
</evidence>
<comment type="catalytic activity">
    <reaction evidence="8 9">
        <text>L-histidinol phosphate + 2-oxoglutarate = 3-(imidazol-4-yl)-2-oxopropyl phosphate + L-glutamate</text>
        <dbReference type="Rhea" id="RHEA:23744"/>
        <dbReference type="ChEBI" id="CHEBI:16810"/>
        <dbReference type="ChEBI" id="CHEBI:29985"/>
        <dbReference type="ChEBI" id="CHEBI:57766"/>
        <dbReference type="ChEBI" id="CHEBI:57980"/>
        <dbReference type="EC" id="2.6.1.9"/>
    </reaction>
</comment>
<organism evidence="11 12">
    <name type="scientific">Thiothrix caldifontis</name>
    <dbReference type="NCBI Taxonomy" id="525918"/>
    <lineage>
        <taxon>Bacteria</taxon>
        <taxon>Pseudomonadati</taxon>
        <taxon>Pseudomonadota</taxon>
        <taxon>Gammaproteobacteria</taxon>
        <taxon>Thiotrichales</taxon>
        <taxon>Thiotrichaceae</taxon>
        <taxon>Thiothrix</taxon>
    </lineage>
</organism>
<evidence type="ECO:0000256" key="8">
    <source>
        <dbReference type="ARBA" id="ARBA00047481"/>
    </source>
</evidence>
<dbReference type="STRING" id="525918.SAMN05660964_01290"/>
<dbReference type="PANTHER" id="PTHR43643:SF3">
    <property type="entry name" value="HISTIDINOL-PHOSPHATE AMINOTRANSFERASE"/>
    <property type="match status" value="1"/>
</dbReference>
<feature type="domain" description="Aminotransferase class I/classII large" evidence="10">
    <location>
        <begin position="38"/>
        <end position="370"/>
    </location>
</feature>
<name>A0A1H4A120_9GAMM</name>
<dbReference type="RefSeq" id="WP_093066578.1">
    <property type="nucleotide sequence ID" value="NZ_FNQP01000006.1"/>
</dbReference>
<sequence length="376" mass="40598">MQTTVDFKTLAVTGVQALQPYQPGKPIEELERELGISNILKLASNENPLGASPKAQAALATALKSLELYPDGSGYQLKAAIADKFGLQSVQITLGNGSNDVLDIIARAFLDNSRAAVFSEYAFAVYPIVIQAVGAELQPAKANPSTHDTMPYGHNLVNLAEKITDKTRVVFIANPNNPTGTWLGKEELHSFLSRVPEDVIVVIDEAYTEYVTDPTFPNALAWLAEFPNLIVTRTFSKIYGLAGLRVGYAASNPAIADMLNRVRQPFNVNSLALAAAQAALGDDDFLERSVATNAAGLQQWFAACAENGWEYIPTAGNFITINMQRPAAPLYEALLREGVIVRPIGGYGLPQHLRITVGTEAQNTRCINALQKVLTA</sequence>
<evidence type="ECO:0000259" key="10">
    <source>
        <dbReference type="Pfam" id="PF00155"/>
    </source>
</evidence>
<dbReference type="GO" id="GO:0030170">
    <property type="term" value="F:pyridoxal phosphate binding"/>
    <property type="evidence" value="ECO:0007669"/>
    <property type="project" value="InterPro"/>
</dbReference>
<dbReference type="InterPro" id="IPR004839">
    <property type="entry name" value="Aminotransferase_I/II_large"/>
</dbReference>
<evidence type="ECO:0000256" key="3">
    <source>
        <dbReference type="ARBA" id="ARBA00007970"/>
    </source>
</evidence>
<dbReference type="GO" id="GO:0000105">
    <property type="term" value="P:L-histidine biosynthetic process"/>
    <property type="evidence" value="ECO:0007669"/>
    <property type="project" value="UniProtKB-UniRule"/>
</dbReference>
<keyword evidence="6 9" id="KW-0808">Transferase</keyword>
<keyword evidence="7 9" id="KW-0663">Pyridoxal phosphate</keyword>
<evidence type="ECO:0000256" key="5">
    <source>
        <dbReference type="ARBA" id="ARBA00022576"/>
    </source>
</evidence>
<dbReference type="InterPro" id="IPR015424">
    <property type="entry name" value="PyrdxlP-dep_Trfase"/>
</dbReference>
<gene>
    <name evidence="9" type="primary">hisC</name>
    <name evidence="11" type="ORF">SAMN05660964_01290</name>
</gene>
<keyword evidence="5 9" id="KW-0032">Aminotransferase</keyword>
<accession>A0A1H4A120</accession>
<dbReference type="HAMAP" id="MF_01023">
    <property type="entry name" value="HisC_aminotrans_2"/>
    <property type="match status" value="1"/>
</dbReference>
<dbReference type="Gene3D" id="3.90.1150.10">
    <property type="entry name" value="Aspartate Aminotransferase, domain 1"/>
    <property type="match status" value="1"/>
</dbReference>
<dbReference type="AlphaFoldDB" id="A0A1H4A120"/>
<evidence type="ECO:0000256" key="4">
    <source>
        <dbReference type="ARBA" id="ARBA00011738"/>
    </source>
</evidence>
<proteinExistence type="inferred from homology"/>
<dbReference type="InterPro" id="IPR050106">
    <property type="entry name" value="HistidinolP_aminotransfase"/>
</dbReference>
<evidence type="ECO:0000256" key="7">
    <source>
        <dbReference type="ARBA" id="ARBA00022898"/>
    </source>
</evidence>
<dbReference type="OrthoDB" id="9813612at2"/>
<dbReference type="EC" id="2.6.1.9" evidence="9"/>
<dbReference type="Pfam" id="PF00155">
    <property type="entry name" value="Aminotran_1_2"/>
    <property type="match status" value="1"/>
</dbReference>
<dbReference type="InterPro" id="IPR015421">
    <property type="entry name" value="PyrdxlP-dep_Trfase_major"/>
</dbReference>
<dbReference type="Proteomes" id="UP000199397">
    <property type="component" value="Unassembled WGS sequence"/>
</dbReference>
<dbReference type="UniPathway" id="UPA00031">
    <property type="reaction ID" value="UER00012"/>
</dbReference>
<evidence type="ECO:0000256" key="1">
    <source>
        <dbReference type="ARBA" id="ARBA00001933"/>
    </source>
</evidence>
<dbReference type="Gene3D" id="3.40.640.10">
    <property type="entry name" value="Type I PLP-dependent aspartate aminotransferase-like (Major domain)"/>
    <property type="match status" value="1"/>
</dbReference>
<dbReference type="EMBL" id="FNQP01000006">
    <property type="protein sequence ID" value="SEA29607.1"/>
    <property type="molecule type" value="Genomic_DNA"/>
</dbReference>